<reference evidence="3 4" key="1">
    <citation type="submission" date="2019-02" db="EMBL/GenBank/DDBJ databases">
        <title>Genomic Encyclopedia of Type Strains, Phase IV (KMG-IV): sequencing the most valuable type-strain genomes for metagenomic binning, comparative biology and taxonomic classification.</title>
        <authorList>
            <person name="Goeker M."/>
        </authorList>
    </citation>
    <scope>NUCLEOTIDE SEQUENCE [LARGE SCALE GENOMIC DNA]</scope>
    <source>
        <strain evidence="3 4">DSM 28825</strain>
    </source>
</reference>
<proteinExistence type="predicted"/>
<dbReference type="Gene3D" id="3.90.1200.10">
    <property type="match status" value="1"/>
</dbReference>
<evidence type="ECO:0000313" key="4">
    <source>
        <dbReference type="Proteomes" id="UP000293562"/>
    </source>
</evidence>
<dbReference type="AlphaFoldDB" id="A0A4Q7VJY3"/>
<gene>
    <name evidence="3" type="ORF">EV201_1164</name>
</gene>
<dbReference type="Pfam" id="PF22740">
    <property type="entry name" value="PapZ_C"/>
    <property type="match status" value="1"/>
</dbReference>
<name>A0A4Q7VJY3_9BACT</name>
<sequence length="474" mass="55086">MKKNIEQSIVNLFEESRGDQLVRTELIPPSGSYRQYIRLIGEKETVMGVYNADKKENNAFITFSRHFKSKGLPVPTILAVDDSQDIYLQDDFGDTMLFDYIQDEREGDHFPDSLILILKKTIKELIRFQIEGGKGLDYSKAYPRAAFDKQSMMWDLNYFKYYFLKLAKVPFDEQLLEDDYLKFTDYLLQAPDDYFLYRDFQSRNVMLKDGEPKFIDYQGGRKGALPYDLASLLYDAKADFPQTVRDELLAYYLDELSSYKQVDIKAFKTYYYGYVLIRKMQAMGAFGFRGFYEKKVHFLQSIPYALRDLREVLPHLNFSVKLPELLAALNRVCESEFLNSVGLVDDDKLKVSIQSFSYRRGFSANGFVFDCRMIDDPVDDNRFEENHFKPEFLSSFFTEGTGMPAFLKSVCHTVDFAIERSKKQNAKQMEVSFGCVGGQHRSVYAAEYLAKYIEGKYDIEIDLKHLEPGSVKTL</sequence>
<feature type="domain" description="Aminoglycoside phosphotransferase" evidence="1">
    <location>
        <begin position="34"/>
        <end position="258"/>
    </location>
</feature>
<dbReference type="PANTHER" id="PTHR30448">
    <property type="entry name" value="RNASE ADAPTER PROTEIN RAPZ"/>
    <property type="match status" value="1"/>
</dbReference>
<evidence type="ECO:0000259" key="2">
    <source>
        <dbReference type="Pfam" id="PF22740"/>
    </source>
</evidence>
<protein>
    <submittedName>
        <fullName evidence="3">Aminoglycoside/choline kinase family phosphotransferase</fullName>
    </submittedName>
</protein>
<dbReference type="OrthoDB" id="9784461at2"/>
<keyword evidence="4" id="KW-1185">Reference proteome</keyword>
<accession>A0A4Q7VJY3</accession>
<dbReference type="InterPro" id="IPR005337">
    <property type="entry name" value="RapZ-like"/>
</dbReference>
<dbReference type="InterPro" id="IPR011009">
    <property type="entry name" value="Kinase-like_dom_sf"/>
</dbReference>
<dbReference type="InterPro" id="IPR002575">
    <property type="entry name" value="Aminoglycoside_PTrfase"/>
</dbReference>
<dbReference type="Pfam" id="PF01636">
    <property type="entry name" value="APH"/>
    <property type="match status" value="1"/>
</dbReference>
<dbReference type="PANTHER" id="PTHR30448:SF0">
    <property type="entry name" value="RNASE ADAPTER PROTEIN RAPZ"/>
    <property type="match status" value="1"/>
</dbReference>
<dbReference type="GO" id="GO:0005524">
    <property type="term" value="F:ATP binding"/>
    <property type="evidence" value="ECO:0007669"/>
    <property type="project" value="InterPro"/>
</dbReference>
<evidence type="ECO:0000259" key="1">
    <source>
        <dbReference type="Pfam" id="PF01636"/>
    </source>
</evidence>
<organism evidence="3 4">
    <name type="scientific">Ancylomarina subtilis</name>
    <dbReference type="NCBI Taxonomy" id="1639035"/>
    <lineage>
        <taxon>Bacteria</taxon>
        <taxon>Pseudomonadati</taxon>
        <taxon>Bacteroidota</taxon>
        <taxon>Bacteroidia</taxon>
        <taxon>Marinilabiliales</taxon>
        <taxon>Marinifilaceae</taxon>
        <taxon>Ancylomarina</taxon>
    </lineage>
</organism>
<dbReference type="Proteomes" id="UP000293562">
    <property type="component" value="Unassembled WGS sequence"/>
</dbReference>
<dbReference type="GO" id="GO:0016301">
    <property type="term" value="F:kinase activity"/>
    <property type="evidence" value="ECO:0007669"/>
    <property type="project" value="UniProtKB-KW"/>
</dbReference>
<dbReference type="InterPro" id="IPR053931">
    <property type="entry name" value="RapZ_C"/>
</dbReference>
<comment type="caution">
    <text evidence="3">The sequence shown here is derived from an EMBL/GenBank/DDBJ whole genome shotgun (WGS) entry which is preliminary data.</text>
</comment>
<feature type="domain" description="RapZ C-terminal" evidence="2">
    <location>
        <begin position="349"/>
        <end position="465"/>
    </location>
</feature>
<evidence type="ECO:0000313" key="3">
    <source>
        <dbReference type="EMBL" id="RZT96526.1"/>
    </source>
</evidence>
<keyword evidence="3" id="KW-0418">Kinase</keyword>
<dbReference type="Gene3D" id="3.30.200.20">
    <property type="entry name" value="Phosphorylase Kinase, domain 1"/>
    <property type="match status" value="1"/>
</dbReference>
<dbReference type="RefSeq" id="WP_130306412.1">
    <property type="nucleotide sequence ID" value="NZ_SHKN01000001.1"/>
</dbReference>
<dbReference type="EMBL" id="SHKN01000001">
    <property type="protein sequence ID" value="RZT96526.1"/>
    <property type="molecule type" value="Genomic_DNA"/>
</dbReference>
<keyword evidence="3" id="KW-0808">Transferase</keyword>
<dbReference type="SUPFAM" id="SSF56112">
    <property type="entry name" value="Protein kinase-like (PK-like)"/>
    <property type="match status" value="1"/>
</dbReference>